<gene>
    <name evidence="1" type="ORF">L9F63_012152</name>
</gene>
<proteinExistence type="predicted"/>
<evidence type="ECO:0000313" key="1">
    <source>
        <dbReference type="EMBL" id="KAJ9596819.1"/>
    </source>
</evidence>
<dbReference type="AlphaFoldDB" id="A0AAD8EP04"/>
<evidence type="ECO:0000313" key="2">
    <source>
        <dbReference type="Proteomes" id="UP001233999"/>
    </source>
</evidence>
<keyword evidence="2" id="KW-1185">Reference proteome</keyword>
<protein>
    <submittedName>
        <fullName evidence="1">Uncharacterized protein</fullName>
    </submittedName>
</protein>
<reference evidence="1" key="1">
    <citation type="journal article" date="2023" name="IScience">
        <title>Live-bearing cockroach genome reveals convergent evolutionary mechanisms linked to viviparity in insects and beyond.</title>
        <authorList>
            <person name="Fouks B."/>
            <person name="Harrison M.C."/>
            <person name="Mikhailova A.A."/>
            <person name="Marchal E."/>
            <person name="English S."/>
            <person name="Carruthers M."/>
            <person name="Jennings E.C."/>
            <person name="Chiamaka E.L."/>
            <person name="Frigard R.A."/>
            <person name="Pippel M."/>
            <person name="Attardo G.M."/>
            <person name="Benoit J.B."/>
            <person name="Bornberg-Bauer E."/>
            <person name="Tobe S.S."/>
        </authorList>
    </citation>
    <scope>NUCLEOTIDE SEQUENCE</scope>
    <source>
        <strain evidence="1">Stay&amp;Tobe</strain>
    </source>
</reference>
<sequence>ACSSPTFRQRLRVASSIIATPTVKVYSINTNYIKKIADRTSQILFWTETFVYALNNLPCSNNSFRVTVVQEASGEA</sequence>
<comment type="caution">
    <text evidence="1">The sequence shown here is derived from an EMBL/GenBank/DDBJ whole genome shotgun (WGS) entry which is preliminary data.</text>
</comment>
<organism evidence="1 2">
    <name type="scientific">Diploptera punctata</name>
    <name type="common">Pacific beetle cockroach</name>
    <dbReference type="NCBI Taxonomy" id="6984"/>
    <lineage>
        <taxon>Eukaryota</taxon>
        <taxon>Metazoa</taxon>
        <taxon>Ecdysozoa</taxon>
        <taxon>Arthropoda</taxon>
        <taxon>Hexapoda</taxon>
        <taxon>Insecta</taxon>
        <taxon>Pterygota</taxon>
        <taxon>Neoptera</taxon>
        <taxon>Polyneoptera</taxon>
        <taxon>Dictyoptera</taxon>
        <taxon>Blattodea</taxon>
        <taxon>Blaberoidea</taxon>
        <taxon>Blaberidae</taxon>
        <taxon>Diplopterinae</taxon>
        <taxon>Diploptera</taxon>
    </lineage>
</organism>
<accession>A0AAD8EP04</accession>
<name>A0AAD8EP04_DIPPU</name>
<feature type="non-terminal residue" evidence="1">
    <location>
        <position position="1"/>
    </location>
</feature>
<feature type="non-terminal residue" evidence="1">
    <location>
        <position position="76"/>
    </location>
</feature>
<dbReference type="EMBL" id="JASPKZ010001959">
    <property type="protein sequence ID" value="KAJ9596819.1"/>
    <property type="molecule type" value="Genomic_DNA"/>
</dbReference>
<reference evidence="1" key="2">
    <citation type="submission" date="2023-05" db="EMBL/GenBank/DDBJ databases">
        <authorList>
            <person name="Fouks B."/>
        </authorList>
    </citation>
    <scope>NUCLEOTIDE SEQUENCE</scope>
    <source>
        <strain evidence="1">Stay&amp;Tobe</strain>
        <tissue evidence="1">Testes</tissue>
    </source>
</reference>
<dbReference type="Proteomes" id="UP001233999">
    <property type="component" value="Unassembled WGS sequence"/>
</dbReference>